<dbReference type="EMBL" id="FOKV01000001">
    <property type="protein sequence ID" value="SFB87805.1"/>
    <property type="molecule type" value="Genomic_DNA"/>
</dbReference>
<dbReference type="AlphaFoldDB" id="A0A1I1EL14"/>
<gene>
    <name evidence="1" type="ORF">SAMN04487907_1011009</name>
</gene>
<accession>A0A1I1EL14</accession>
<dbReference type="RefSeq" id="WP_092540250.1">
    <property type="nucleotide sequence ID" value="NZ_FOKV01000001.1"/>
</dbReference>
<name>A0A1I1EL14_9FLAO</name>
<evidence type="ECO:0000313" key="2">
    <source>
        <dbReference type="Proteomes" id="UP000199438"/>
    </source>
</evidence>
<organism evidence="1 2">
    <name type="scientific">Zunongwangia mangrovi</name>
    <dbReference type="NCBI Taxonomy" id="1334022"/>
    <lineage>
        <taxon>Bacteria</taxon>
        <taxon>Pseudomonadati</taxon>
        <taxon>Bacteroidota</taxon>
        <taxon>Flavobacteriia</taxon>
        <taxon>Flavobacteriales</taxon>
        <taxon>Flavobacteriaceae</taxon>
        <taxon>Zunongwangia</taxon>
    </lineage>
</organism>
<dbReference type="NCBIfam" id="TIGR01200">
    <property type="entry name" value="GLPGLI"/>
    <property type="match status" value="1"/>
</dbReference>
<dbReference type="InterPro" id="IPR005901">
    <property type="entry name" value="GLPGLI"/>
</dbReference>
<reference evidence="2" key="1">
    <citation type="submission" date="2016-10" db="EMBL/GenBank/DDBJ databases">
        <authorList>
            <person name="Varghese N."/>
            <person name="Submissions S."/>
        </authorList>
    </citation>
    <scope>NUCLEOTIDE SEQUENCE [LARGE SCALE GENOMIC DNA]</scope>
    <source>
        <strain evidence="2">DSM 24499</strain>
    </source>
</reference>
<keyword evidence="2" id="KW-1185">Reference proteome</keyword>
<sequence length="279" mass="32106">MSNKIIFILGVLVFNFFQLRAQNELNYRVSYKLTYKLDSTDLESSKSEIMWLFANNESSLFLSRGAALKDSMSVNVSVADIGSERWKSRIKAAKTDFKYKIFKNKSENKLGYGIKLMDDKLYYSQDIDKIQWEIQAEAKEISGYQVQKATTSFAGRDYIAWFTPEIPLSDGPYKFAGLPGLIVEIRDTEDEYIFEFKGFEELVDPLEYQIVPKGFKEVKKKELLDLVSTYEKDPISYINNYVGAGGKTVSIKIVGDDKKDYLKKQQEKLAKKNNPIELQ</sequence>
<dbReference type="OrthoDB" id="1440774at2"/>
<proteinExistence type="predicted"/>
<dbReference type="STRING" id="1334022.SAMN04487907_1011009"/>
<protein>
    <submittedName>
        <fullName evidence="1">GLPGLI family protein</fullName>
    </submittedName>
</protein>
<dbReference type="Proteomes" id="UP000199438">
    <property type="component" value="Unassembled WGS sequence"/>
</dbReference>
<dbReference type="Pfam" id="PF09697">
    <property type="entry name" value="Porph_ging"/>
    <property type="match status" value="1"/>
</dbReference>
<evidence type="ECO:0000313" key="1">
    <source>
        <dbReference type="EMBL" id="SFB87805.1"/>
    </source>
</evidence>